<dbReference type="InterPro" id="IPR002528">
    <property type="entry name" value="MATE_fam"/>
</dbReference>
<evidence type="ECO:0000256" key="4">
    <source>
        <dbReference type="ARBA" id="ARBA00022475"/>
    </source>
</evidence>
<evidence type="ECO:0000313" key="12">
    <source>
        <dbReference type="Proteomes" id="UP000032303"/>
    </source>
</evidence>
<dbReference type="Proteomes" id="UP000032303">
    <property type="component" value="Chromosome 2"/>
</dbReference>
<dbReference type="STRING" id="658445.H744_2c0088"/>
<organism evidence="11 12">
    <name type="scientific">Photobacterium gaetbulicola Gung47</name>
    <dbReference type="NCBI Taxonomy" id="658445"/>
    <lineage>
        <taxon>Bacteria</taxon>
        <taxon>Pseudomonadati</taxon>
        <taxon>Pseudomonadota</taxon>
        <taxon>Gammaproteobacteria</taxon>
        <taxon>Vibrionales</taxon>
        <taxon>Vibrionaceae</taxon>
        <taxon>Photobacterium</taxon>
    </lineage>
</organism>
<reference evidence="11 12" key="1">
    <citation type="submission" date="2013-05" db="EMBL/GenBank/DDBJ databases">
        <title>Complete genome sequence of the lipase-producing bacterium Photobacterium gaetbulicola Gung47.</title>
        <authorList>
            <person name="Kim Y.-O."/>
        </authorList>
    </citation>
    <scope>NUCLEOTIDE SEQUENCE [LARGE SCALE GENOMIC DNA]</scope>
    <source>
        <strain evidence="11 12">Gung47</strain>
    </source>
</reference>
<evidence type="ECO:0000256" key="8">
    <source>
        <dbReference type="ARBA" id="ARBA00030855"/>
    </source>
</evidence>
<feature type="transmembrane region" description="Helical" evidence="10">
    <location>
        <begin position="39"/>
        <end position="59"/>
    </location>
</feature>
<dbReference type="PIRSF" id="PIRSF006603">
    <property type="entry name" value="DinF"/>
    <property type="match status" value="1"/>
</dbReference>
<keyword evidence="7 10" id="KW-0472">Membrane</keyword>
<feature type="transmembrane region" description="Helical" evidence="10">
    <location>
        <begin position="183"/>
        <end position="202"/>
    </location>
</feature>
<keyword evidence="5 10" id="KW-0812">Transmembrane</keyword>
<dbReference type="GO" id="GO:0015297">
    <property type="term" value="F:antiporter activity"/>
    <property type="evidence" value="ECO:0007669"/>
    <property type="project" value="InterPro"/>
</dbReference>
<dbReference type="PATRIC" id="fig|658445.3.peg.1984"/>
<evidence type="ECO:0000256" key="5">
    <source>
        <dbReference type="ARBA" id="ARBA00022692"/>
    </source>
</evidence>
<dbReference type="Pfam" id="PF01554">
    <property type="entry name" value="MatE"/>
    <property type="match status" value="2"/>
</dbReference>
<dbReference type="PANTHER" id="PTHR43549:SF3">
    <property type="entry name" value="MULTIDRUG RESISTANCE PROTEIN YPNP-RELATED"/>
    <property type="match status" value="1"/>
</dbReference>
<feature type="transmembrane region" description="Helical" evidence="10">
    <location>
        <begin position="299"/>
        <end position="316"/>
    </location>
</feature>
<dbReference type="EMBL" id="CP005974">
    <property type="protein sequence ID" value="AJR06850.1"/>
    <property type="molecule type" value="Genomic_DNA"/>
</dbReference>
<evidence type="ECO:0000256" key="10">
    <source>
        <dbReference type="SAM" id="Phobius"/>
    </source>
</evidence>
<feature type="transmembrane region" description="Helical" evidence="10">
    <location>
        <begin position="273"/>
        <end position="293"/>
    </location>
</feature>
<dbReference type="GO" id="GO:0005886">
    <property type="term" value="C:plasma membrane"/>
    <property type="evidence" value="ECO:0007669"/>
    <property type="project" value="UniProtKB-SubCell"/>
</dbReference>
<dbReference type="OrthoDB" id="9806302at2"/>
<dbReference type="GO" id="GO:0042910">
    <property type="term" value="F:xenobiotic transmembrane transporter activity"/>
    <property type="evidence" value="ECO:0007669"/>
    <property type="project" value="InterPro"/>
</dbReference>
<evidence type="ECO:0000256" key="1">
    <source>
        <dbReference type="ARBA" id="ARBA00004429"/>
    </source>
</evidence>
<sequence>MADHNKPEITKAGDSRPDKHGLLSEPIPDVLKRLTVPMIFGMVAILMFNLVDTFFISLLGTEALAAVSFTFPITFAINCITMGISVGISTSIGRLLGSGDTRSAARLTTHGLLLAVMMMVLASTLGVLTIEPLFSLIGARADLLPIISDYMSIWYLAIPLLVIPMAGNSAIRATGDAKTPAKIMILAGAINGALDPLLIFGIGPFPELGVKGAAIASGISWAFALAGSLHVLIKREKLVAPPQLSRLVGDWRQILQIGTPAGLSNALNPLSGALLMALLAIQGTASVAAYGAAMRIESILITVMMALGSALMPFMAQNLGADKPQRAFAALFTAMRFAILFQLLIFIMMVPLSWPLSSLFSQDPAVQSQLWHYLVLVPASYGLQAVCMLLISALNAMHRPVDALIWNLLRLFALLLPLAWLGSTLHGTKGLFVGIAVANAVSGLTAYLYAVRLRRRWHAEPIS</sequence>
<accession>A0A0C5WUX5</accession>
<evidence type="ECO:0000256" key="9">
    <source>
        <dbReference type="SAM" id="MobiDB-lite"/>
    </source>
</evidence>
<feature type="transmembrane region" description="Helical" evidence="10">
    <location>
        <begin position="403"/>
        <end position="425"/>
    </location>
</feature>
<feature type="region of interest" description="Disordered" evidence="9">
    <location>
        <begin position="1"/>
        <end position="21"/>
    </location>
</feature>
<feature type="transmembrane region" description="Helical" evidence="10">
    <location>
        <begin position="328"/>
        <end position="350"/>
    </location>
</feature>
<dbReference type="AlphaFoldDB" id="A0A0C5WUX5"/>
<feature type="transmembrane region" description="Helical" evidence="10">
    <location>
        <begin position="150"/>
        <end position="171"/>
    </location>
</feature>
<evidence type="ECO:0000256" key="2">
    <source>
        <dbReference type="ARBA" id="ARBA00013489"/>
    </source>
</evidence>
<evidence type="ECO:0000256" key="7">
    <source>
        <dbReference type="ARBA" id="ARBA00023136"/>
    </source>
</evidence>
<name>A0A0C5WUX5_9GAMM</name>
<feature type="transmembrane region" description="Helical" evidence="10">
    <location>
        <begin position="65"/>
        <end position="90"/>
    </location>
</feature>
<comment type="subcellular location">
    <subcellularLocation>
        <location evidence="1">Cell inner membrane</location>
        <topology evidence="1">Multi-pass membrane protein</topology>
    </subcellularLocation>
</comment>
<evidence type="ECO:0000313" key="11">
    <source>
        <dbReference type="EMBL" id="AJR06850.1"/>
    </source>
</evidence>
<evidence type="ECO:0000256" key="6">
    <source>
        <dbReference type="ARBA" id="ARBA00022989"/>
    </source>
</evidence>
<gene>
    <name evidence="11" type="ORF">H744_2c0088</name>
</gene>
<feature type="transmembrane region" description="Helical" evidence="10">
    <location>
        <begin position="214"/>
        <end position="233"/>
    </location>
</feature>
<evidence type="ECO:0000256" key="3">
    <source>
        <dbReference type="ARBA" id="ARBA00022448"/>
    </source>
</evidence>
<dbReference type="KEGG" id="pgb:H744_2c0088"/>
<proteinExistence type="predicted"/>
<feature type="transmembrane region" description="Helical" evidence="10">
    <location>
        <begin position="431"/>
        <end position="450"/>
    </location>
</feature>
<feature type="transmembrane region" description="Helical" evidence="10">
    <location>
        <begin position="111"/>
        <end position="130"/>
    </location>
</feature>
<dbReference type="InterPro" id="IPR052031">
    <property type="entry name" value="Membrane_Transporter-Flippase"/>
</dbReference>
<keyword evidence="6 10" id="KW-1133">Transmembrane helix</keyword>
<protein>
    <recommendedName>
        <fullName evidence="2">Multidrug resistance protein NorM</fullName>
    </recommendedName>
    <alternativeName>
        <fullName evidence="8">Na(+)/drug antiporter</fullName>
    </alternativeName>
</protein>
<dbReference type="HOGENOM" id="CLU_012893_0_1_6"/>
<keyword evidence="12" id="KW-1185">Reference proteome</keyword>
<keyword evidence="4" id="KW-1003">Cell membrane</keyword>
<dbReference type="PANTHER" id="PTHR43549">
    <property type="entry name" value="MULTIDRUG RESISTANCE PROTEIN YPNP-RELATED"/>
    <property type="match status" value="1"/>
</dbReference>
<dbReference type="InterPro" id="IPR048279">
    <property type="entry name" value="MdtK-like"/>
</dbReference>
<dbReference type="NCBIfam" id="TIGR00797">
    <property type="entry name" value="matE"/>
    <property type="match status" value="1"/>
</dbReference>
<keyword evidence="3" id="KW-0813">Transport</keyword>
<feature type="transmembrane region" description="Helical" evidence="10">
    <location>
        <begin position="370"/>
        <end position="391"/>
    </location>
</feature>